<dbReference type="PANTHER" id="PTHR47723">
    <property type="entry name" value="OS05G0353850 PROTEIN"/>
    <property type="match status" value="1"/>
</dbReference>
<feature type="domain" description="RNase H type-1" evidence="1">
    <location>
        <begin position="41"/>
        <end position="121"/>
    </location>
</feature>
<dbReference type="InterPro" id="IPR002156">
    <property type="entry name" value="RNaseH_domain"/>
</dbReference>
<dbReference type="Proteomes" id="UP000828251">
    <property type="component" value="Unassembled WGS sequence"/>
</dbReference>
<dbReference type="OrthoDB" id="1002604at2759"/>
<dbReference type="Gene3D" id="3.30.420.10">
    <property type="entry name" value="Ribonuclease H-like superfamily/Ribonuclease H"/>
    <property type="match status" value="1"/>
</dbReference>
<sequence length="165" mass="18202">MREYYLASNHGLASLSRHTSYKICKLIRWILLDDGWLKVNTNAAVCNGFRNALASGLICGKHERYIAGFSKNIGCCSVITTKLWGALEGLQLASNLGLERVILEMDSTKAIQVIQTTEADQQYFVVCEPSRAYSNFLGWLGLHISSERAIGLLMVGFNGVLKTIG</sequence>
<evidence type="ECO:0000313" key="2">
    <source>
        <dbReference type="EMBL" id="KAH1065174.1"/>
    </source>
</evidence>
<dbReference type="PANTHER" id="PTHR47723:SF19">
    <property type="entry name" value="POLYNUCLEOTIDYL TRANSFERASE, RIBONUCLEASE H-LIKE SUPERFAMILY PROTEIN"/>
    <property type="match status" value="1"/>
</dbReference>
<protein>
    <recommendedName>
        <fullName evidence="1">RNase H type-1 domain-containing protein</fullName>
    </recommendedName>
</protein>
<name>A0A9D3V0F8_9ROSI</name>
<dbReference type="InterPro" id="IPR036397">
    <property type="entry name" value="RNaseH_sf"/>
</dbReference>
<evidence type="ECO:0000259" key="1">
    <source>
        <dbReference type="Pfam" id="PF13456"/>
    </source>
</evidence>
<gene>
    <name evidence="2" type="ORF">J1N35_030161</name>
</gene>
<dbReference type="InterPro" id="IPR053151">
    <property type="entry name" value="RNase_H-like"/>
</dbReference>
<dbReference type="GO" id="GO:0003676">
    <property type="term" value="F:nucleic acid binding"/>
    <property type="evidence" value="ECO:0007669"/>
    <property type="project" value="InterPro"/>
</dbReference>
<dbReference type="EMBL" id="JAIQCV010000009">
    <property type="protein sequence ID" value="KAH1065174.1"/>
    <property type="molecule type" value="Genomic_DNA"/>
</dbReference>
<organism evidence="2 3">
    <name type="scientific">Gossypium stocksii</name>
    <dbReference type="NCBI Taxonomy" id="47602"/>
    <lineage>
        <taxon>Eukaryota</taxon>
        <taxon>Viridiplantae</taxon>
        <taxon>Streptophyta</taxon>
        <taxon>Embryophyta</taxon>
        <taxon>Tracheophyta</taxon>
        <taxon>Spermatophyta</taxon>
        <taxon>Magnoliopsida</taxon>
        <taxon>eudicotyledons</taxon>
        <taxon>Gunneridae</taxon>
        <taxon>Pentapetalae</taxon>
        <taxon>rosids</taxon>
        <taxon>malvids</taxon>
        <taxon>Malvales</taxon>
        <taxon>Malvaceae</taxon>
        <taxon>Malvoideae</taxon>
        <taxon>Gossypium</taxon>
    </lineage>
</organism>
<evidence type="ECO:0000313" key="3">
    <source>
        <dbReference type="Proteomes" id="UP000828251"/>
    </source>
</evidence>
<keyword evidence="3" id="KW-1185">Reference proteome</keyword>
<dbReference type="AlphaFoldDB" id="A0A9D3V0F8"/>
<dbReference type="Pfam" id="PF13456">
    <property type="entry name" value="RVT_3"/>
    <property type="match status" value="1"/>
</dbReference>
<reference evidence="2 3" key="1">
    <citation type="journal article" date="2021" name="Plant Biotechnol. J.">
        <title>Multi-omics assisted identification of the key and species-specific regulatory components of drought-tolerant mechanisms in Gossypium stocksii.</title>
        <authorList>
            <person name="Yu D."/>
            <person name="Ke L."/>
            <person name="Zhang D."/>
            <person name="Wu Y."/>
            <person name="Sun Y."/>
            <person name="Mei J."/>
            <person name="Sun J."/>
            <person name="Sun Y."/>
        </authorList>
    </citation>
    <scope>NUCLEOTIDE SEQUENCE [LARGE SCALE GENOMIC DNA]</scope>
    <source>
        <strain evidence="3">cv. E1</strain>
        <tissue evidence="2">Leaf</tissue>
    </source>
</reference>
<accession>A0A9D3V0F8</accession>
<proteinExistence type="predicted"/>
<dbReference type="InterPro" id="IPR044730">
    <property type="entry name" value="RNase_H-like_dom_plant"/>
</dbReference>
<comment type="caution">
    <text evidence="2">The sequence shown here is derived from an EMBL/GenBank/DDBJ whole genome shotgun (WGS) entry which is preliminary data.</text>
</comment>
<dbReference type="GO" id="GO:0004523">
    <property type="term" value="F:RNA-DNA hybrid ribonuclease activity"/>
    <property type="evidence" value="ECO:0007669"/>
    <property type="project" value="InterPro"/>
</dbReference>
<dbReference type="CDD" id="cd06222">
    <property type="entry name" value="RNase_H_like"/>
    <property type="match status" value="1"/>
</dbReference>